<keyword evidence="2" id="KW-1185">Reference proteome</keyword>
<organism evidence="1 2">
    <name type="scientific">Catharanthus roseus</name>
    <name type="common">Madagascar periwinkle</name>
    <name type="synonym">Vinca rosea</name>
    <dbReference type="NCBI Taxonomy" id="4058"/>
    <lineage>
        <taxon>Eukaryota</taxon>
        <taxon>Viridiplantae</taxon>
        <taxon>Streptophyta</taxon>
        <taxon>Embryophyta</taxon>
        <taxon>Tracheophyta</taxon>
        <taxon>Spermatophyta</taxon>
        <taxon>Magnoliopsida</taxon>
        <taxon>eudicotyledons</taxon>
        <taxon>Gunneridae</taxon>
        <taxon>Pentapetalae</taxon>
        <taxon>asterids</taxon>
        <taxon>lamiids</taxon>
        <taxon>Gentianales</taxon>
        <taxon>Apocynaceae</taxon>
        <taxon>Rauvolfioideae</taxon>
        <taxon>Vinceae</taxon>
        <taxon>Catharanthinae</taxon>
        <taxon>Catharanthus</taxon>
    </lineage>
</organism>
<gene>
    <name evidence="1" type="ORF">M9H77_15585</name>
</gene>
<dbReference type="EMBL" id="CM044704">
    <property type="protein sequence ID" value="KAI5665732.1"/>
    <property type="molecule type" value="Genomic_DNA"/>
</dbReference>
<sequence length="336" mass="36046">MAEREKNRELFPGPVNGLSRDLLRGFMNGNEFSGRVGEEKNNGEEGEGGLELSLGLSLNGKFGVDRKTTKTTTKLVRSSSVSPYMYGGEVTQAARVVPIAAYAPLTRTCSLPAETEEECRKRKELQSFRRMEAKRRRMEKLKNLRGAGVDKVDPEENSSEENGSTIDSNGQDSVNNSANGNANGLPLLQGSTGSQGSGSSGLSELESQQQPIQVKQNNEAGSPSTLPYEALRNKQKAANSPSVTAENLGVDKGAKEAKDKIKNAMLNMPCVSTIGDGPNGKKVAGFLYRYGKGEEVSILCVCHGSFLSPAEFVRHGGGGDVEHPLRHIVVNSSPFL</sequence>
<evidence type="ECO:0000313" key="2">
    <source>
        <dbReference type="Proteomes" id="UP001060085"/>
    </source>
</evidence>
<reference evidence="2" key="1">
    <citation type="journal article" date="2023" name="Nat. Plants">
        <title>Single-cell RNA sequencing provides a high-resolution roadmap for understanding the multicellular compartmentation of specialized metabolism.</title>
        <authorList>
            <person name="Sun S."/>
            <person name="Shen X."/>
            <person name="Li Y."/>
            <person name="Li Y."/>
            <person name="Wang S."/>
            <person name="Li R."/>
            <person name="Zhang H."/>
            <person name="Shen G."/>
            <person name="Guo B."/>
            <person name="Wei J."/>
            <person name="Xu J."/>
            <person name="St-Pierre B."/>
            <person name="Chen S."/>
            <person name="Sun C."/>
        </authorList>
    </citation>
    <scope>NUCLEOTIDE SEQUENCE [LARGE SCALE GENOMIC DNA]</scope>
</reference>
<accession>A0ACC0B0D0</accession>
<evidence type="ECO:0000313" key="1">
    <source>
        <dbReference type="EMBL" id="KAI5665732.1"/>
    </source>
</evidence>
<name>A0ACC0B0D0_CATRO</name>
<comment type="caution">
    <text evidence="1">The sequence shown here is derived from an EMBL/GenBank/DDBJ whole genome shotgun (WGS) entry which is preliminary data.</text>
</comment>
<protein>
    <submittedName>
        <fullName evidence="1">Uncharacterized protein</fullName>
    </submittedName>
</protein>
<proteinExistence type="predicted"/>
<dbReference type="Proteomes" id="UP001060085">
    <property type="component" value="Linkage Group LG04"/>
</dbReference>